<gene>
    <name evidence="4" type="ORF">Afe05nite_60660</name>
</gene>
<dbReference type="SUPFAM" id="SSF53613">
    <property type="entry name" value="Ribokinase-like"/>
    <property type="match status" value="1"/>
</dbReference>
<dbReference type="Gene3D" id="3.40.1190.20">
    <property type="match status" value="1"/>
</dbReference>
<evidence type="ECO:0000313" key="5">
    <source>
        <dbReference type="Proteomes" id="UP000598174"/>
    </source>
</evidence>
<evidence type="ECO:0000256" key="1">
    <source>
        <dbReference type="ARBA" id="ARBA00022679"/>
    </source>
</evidence>
<dbReference type="Proteomes" id="UP000598174">
    <property type="component" value="Unassembled WGS sequence"/>
</dbReference>
<dbReference type="RefSeq" id="WP_203820634.1">
    <property type="nucleotide sequence ID" value="NZ_BAAABP010000015.1"/>
</dbReference>
<proteinExistence type="predicted"/>
<organism evidence="4 5">
    <name type="scientific">Paractinoplanes ferrugineus</name>
    <dbReference type="NCBI Taxonomy" id="113564"/>
    <lineage>
        <taxon>Bacteria</taxon>
        <taxon>Bacillati</taxon>
        <taxon>Actinomycetota</taxon>
        <taxon>Actinomycetes</taxon>
        <taxon>Micromonosporales</taxon>
        <taxon>Micromonosporaceae</taxon>
        <taxon>Paractinoplanes</taxon>
    </lineage>
</organism>
<keyword evidence="1" id="KW-0808">Transferase</keyword>
<evidence type="ECO:0000259" key="3">
    <source>
        <dbReference type="Pfam" id="PF00294"/>
    </source>
</evidence>
<comment type="caution">
    <text evidence="4">The sequence shown here is derived from an EMBL/GenBank/DDBJ whole genome shotgun (WGS) entry which is preliminary data.</text>
</comment>
<dbReference type="AlphaFoldDB" id="A0A919JBQ7"/>
<feature type="domain" description="Carbohydrate kinase PfkB" evidence="3">
    <location>
        <begin position="18"/>
        <end position="276"/>
    </location>
</feature>
<dbReference type="GO" id="GO:0005829">
    <property type="term" value="C:cytosol"/>
    <property type="evidence" value="ECO:0007669"/>
    <property type="project" value="TreeGrafter"/>
</dbReference>
<dbReference type="GO" id="GO:0016301">
    <property type="term" value="F:kinase activity"/>
    <property type="evidence" value="ECO:0007669"/>
    <property type="project" value="UniProtKB-KW"/>
</dbReference>
<dbReference type="InterPro" id="IPR011611">
    <property type="entry name" value="PfkB_dom"/>
</dbReference>
<dbReference type="InterPro" id="IPR029056">
    <property type="entry name" value="Ribokinase-like"/>
</dbReference>
<keyword evidence="5" id="KW-1185">Reference proteome</keyword>
<keyword evidence="2" id="KW-0418">Kinase</keyword>
<reference evidence="4" key="1">
    <citation type="submission" date="2021-01" db="EMBL/GenBank/DDBJ databases">
        <title>Whole genome shotgun sequence of Actinoplanes ferrugineus NBRC 15555.</title>
        <authorList>
            <person name="Komaki H."/>
            <person name="Tamura T."/>
        </authorList>
    </citation>
    <scope>NUCLEOTIDE SEQUENCE</scope>
    <source>
        <strain evidence="4">NBRC 15555</strain>
    </source>
</reference>
<dbReference type="PANTHER" id="PTHR10584:SF166">
    <property type="entry name" value="RIBOKINASE"/>
    <property type="match status" value="1"/>
</dbReference>
<sequence>MLVVGSVSSDDLTPPIGNSVHTIGGAGLYAALGAAAVCDRPVILAGAVGRDIAVAATDCLRQRSVHPVLEAVTGPGLRFAIRYDSAWRAHYTVDGAAAEAAITYPMVSSGCPHPAAVHLCPTGPPEIQLEMATALRAEHGEQLPVSATTFAARIRSDRPRVLALWSLVDVLICDVQDLLLLAQHHDLRKALEWAIQITGRRATCVTDAARGAYLISDGTVIKIPAYPSVTIDPTGAGESFAGALAAAQLAGHGLIAASAIAAAVASLTVESFGVARLAQADPAEIARRATALAGAASDGRGHDF</sequence>
<accession>A0A919JBQ7</accession>
<dbReference type="PANTHER" id="PTHR10584">
    <property type="entry name" value="SUGAR KINASE"/>
    <property type="match status" value="1"/>
</dbReference>
<dbReference type="Pfam" id="PF00294">
    <property type="entry name" value="PfkB"/>
    <property type="match status" value="1"/>
</dbReference>
<protein>
    <recommendedName>
        <fullName evidence="3">Carbohydrate kinase PfkB domain-containing protein</fullName>
    </recommendedName>
</protein>
<name>A0A919JBQ7_9ACTN</name>
<evidence type="ECO:0000313" key="4">
    <source>
        <dbReference type="EMBL" id="GIE14226.1"/>
    </source>
</evidence>
<dbReference type="EMBL" id="BOMM01000052">
    <property type="protein sequence ID" value="GIE14226.1"/>
    <property type="molecule type" value="Genomic_DNA"/>
</dbReference>
<evidence type="ECO:0000256" key="2">
    <source>
        <dbReference type="ARBA" id="ARBA00022777"/>
    </source>
</evidence>